<gene>
    <name evidence="1" type="ORF">MSBR3_0644</name>
</gene>
<evidence type="ECO:0000313" key="2">
    <source>
        <dbReference type="Proteomes" id="UP000033066"/>
    </source>
</evidence>
<name>A0A0E3SK51_METBA</name>
<reference evidence="1" key="1">
    <citation type="submission" date="2014-07" db="EMBL/GenBank/DDBJ databases">
        <title>Methanogenic archaea and the global carbon cycle.</title>
        <authorList>
            <person name="Henriksen J.R."/>
            <person name="Luke J."/>
            <person name="Reinhart S."/>
            <person name="Benedict M.N."/>
            <person name="Youngblut N.D."/>
            <person name="Metcalf M.E."/>
            <person name="Whitaker R.J."/>
            <person name="Metcalf W.W."/>
        </authorList>
    </citation>
    <scope>NUCLEOTIDE SEQUENCE [LARGE SCALE GENOMIC DNA]</scope>
    <source>
        <strain evidence="1">3</strain>
    </source>
</reference>
<organism evidence="1 2">
    <name type="scientific">Methanosarcina barkeri 3</name>
    <dbReference type="NCBI Taxonomy" id="1434107"/>
    <lineage>
        <taxon>Archaea</taxon>
        <taxon>Methanobacteriati</taxon>
        <taxon>Methanobacteriota</taxon>
        <taxon>Stenosarchaea group</taxon>
        <taxon>Methanomicrobia</taxon>
        <taxon>Methanosarcinales</taxon>
        <taxon>Methanosarcinaceae</taxon>
        <taxon>Methanosarcina</taxon>
    </lineage>
</organism>
<evidence type="ECO:0000313" key="1">
    <source>
        <dbReference type="EMBL" id="AKB81222.1"/>
    </source>
</evidence>
<proteinExistence type="predicted"/>
<keyword evidence="2" id="KW-1185">Reference proteome</keyword>
<accession>A0A0E3SK51</accession>
<dbReference type="AlphaFoldDB" id="A0A0E3SK51"/>
<dbReference type="Proteomes" id="UP000033066">
    <property type="component" value="Chromosome"/>
</dbReference>
<dbReference type="KEGG" id="mbak:MSBR3_0644"/>
<dbReference type="EMBL" id="CP009517">
    <property type="protein sequence ID" value="AKB81222.1"/>
    <property type="molecule type" value="Genomic_DNA"/>
</dbReference>
<protein>
    <submittedName>
        <fullName evidence="1">Uncharacterized protein</fullName>
    </submittedName>
</protein>
<dbReference type="HOGENOM" id="CLU_2662299_0_0_2"/>
<sequence>MQAFRYNLCIGNNKILFLMKKEDTEEIKSLRNDRYVAYQHDINIYLLTLNPQFNKLYFRMQSVLGLLFSDLPTTV</sequence>